<dbReference type="Pfam" id="PF13561">
    <property type="entry name" value="adh_short_C2"/>
    <property type="match status" value="1"/>
</dbReference>
<dbReference type="AlphaFoldDB" id="A0A382JXD5"/>
<evidence type="ECO:0000256" key="1">
    <source>
        <dbReference type="ARBA" id="ARBA00006484"/>
    </source>
</evidence>
<name>A0A382JXD5_9ZZZZ</name>
<gene>
    <name evidence="3" type="ORF">METZ01_LOCUS268461</name>
</gene>
<dbReference type="PRINTS" id="PR00081">
    <property type="entry name" value="GDHRDH"/>
</dbReference>
<dbReference type="FunFam" id="3.40.50.720:FF:000084">
    <property type="entry name" value="Short-chain dehydrogenase reductase"/>
    <property type="match status" value="1"/>
</dbReference>
<comment type="similarity">
    <text evidence="1">Belongs to the short-chain dehydrogenases/reductases (SDR) family.</text>
</comment>
<dbReference type="Gene3D" id="3.40.50.720">
    <property type="entry name" value="NAD(P)-binding Rossmann-like Domain"/>
    <property type="match status" value="1"/>
</dbReference>
<dbReference type="EMBL" id="UINC01076439">
    <property type="protein sequence ID" value="SVC15607.1"/>
    <property type="molecule type" value="Genomic_DNA"/>
</dbReference>
<dbReference type="NCBIfam" id="NF005559">
    <property type="entry name" value="PRK07231.1"/>
    <property type="match status" value="1"/>
</dbReference>
<reference evidence="3" key="1">
    <citation type="submission" date="2018-05" db="EMBL/GenBank/DDBJ databases">
        <authorList>
            <person name="Lanie J.A."/>
            <person name="Ng W.-L."/>
            <person name="Kazmierczak K.M."/>
            <person name="Andrzejewski T.M."/>
            <person name="Davidsen T.M."/>
            <person name="Wayne K.J."/>
            <person name="Tettelin H."/>
            <person name="Glass J.I."/>
            <person name="Rusch D."/>
            <person name="Podicherti R."/>
            <person name="Tsui H.-C.T."/>
            <person name="Winkler M.E."/>
        </authorList>
    </citation>
    <scope>NUCLEOTIDE SEQUENCE</scope>
</reference>
<dbReference type="CDD" id="cd05233">
    <property type="entry name" value="SDR_c"/>
    <property type="match status" value="1"/>
</dbReference>
<evidence type="ECO:0000313" key="3">
    <source>
        <dbReference type="EMBL" id="SVC15607.1"/>
    </source>
</evidence>
<keyword evidence="2" id="KW-0560">Oxidoreductase</keyword>
<evidence type="ECO:0008006" key="4">
    <source>
        <dbReference type="Google" id="ProtNLM"/>
    </source>
</evidence>
<dbReference type="GO" id="GO:0016491">
    <property type="term" value="F:oxidoreductase activity"/>
    <property type="evidence" value="ECO:0007669"/>
    <property type="project" value="UniProtKB-KW"/>
</dbReference>
<dbReference type="InterPro" id="IPR036291">
    <property type="entry name" value="NAD(P)-bd_dom_sf"/>
</dbReference>
<dbReference type="PRINTS" id="PR00080">
    <property type="entry name" value="SDRFAMILY"/>
</dbReference>
<proteinExistence type="inferred from homology"/>
<dbReference type="SUPFAM" id="SSF51735">
    <property type="entry name" value="NAD(P)-binding Rossmann-fold domains"/>
    <property type="match status" value="1"/>
</dbReference>
<evidence type="ECO:0000256" key="2">
    <source>
        <dbReference type="ARBA" id="ARBA00023002"/>
    </source>
</evidence>
<organism evidence="3">
    <name type="scientific">marine metagenome</name>
    <dbReference type="NCBI Taxonomy" id="408172"/>
    <lineage>
        <taxon>unclassified sequences</taxon>
        <taxon>metagenomes</taxon>
        <taxon>ecological metagenomes</taxon>
    </lineage>
</organism>
<dbReference type="InterPro" id="IPR002347">
    <property type="entry name" value="SDR_fam"/>
</dbReference>
<protein>
    <recommendedName>
        <fullName evidence="4">Oxidoreductase</fullName>
    </recommendedName>
</protein>
<accession>A0A382JXD5</accession>
<sequence length="256" mass="27143">MQRLQNKTALITGAAAGIGSAAAKLFANEGARVFLVDRDEQGLLSTVQDIGLDRANSTLADVSDETATKKYVDLAKDFLGGIDIALLNAGIEGEVHPIATCPVEVFDKVLGVNLRGVWLGLKYIMPEMASRGGGSIILTSSTAGVRGRAGLAPYIASKHGVIGLMRTAAHEGAKDYIRVNTVNPSPVETRMMRSLEKGFSPDNPEDFRRKIAARSPLGRYAEPEEIANLMLFLASDDASYITGSVNMVDGGATAFT</sequence>
<dbReference type="PANTHER" id="PTHR24321">
    <property type="entry name" value="DEHYDROGENASES, SHORT CHAIN"/>
    <property type="match status" value="1"/>
</dbReference>
<dbReference type="PANTHER" id="PTHR24321:SF8">
    <property type="entry name" value="ESTRADIOL 17-BETA-DEHYDROGENASE 8-RELATED"/>
    <property type="match status" value="1"/>
</dbReference>